<reference evidence="3" key="1">
    <citation type="submission" date="2015-05" db="EMBL/GenBank/DDBJ databases">
        <authorList>
            <person name="Urmite Genomes"/>
        </authorList>
    </citation>
    <scope>NUCLEOTIDE SEQUENCE [LARGE SCALE GENOMIC DNA]</scope>
    <source>
        <strain evidence="3">LF1</strain>
    </source>
</reference>
<evidence type="ECO:0000313" key="3">
    <source>
        <dbReference type="Proteomes" id="UP000199087"/>
    </source>
</evidence>
<keyword evidence="1" id="KW-1133">Transmembrane helix</keyword>
<keyword evidence="3" id="KW-1185">Reference proteome</keyword>
<feature type="transmembrane region" description="Helical" evidence="1">
    <location>
        <begin position="21"/>
        <end position="52"/>
    </location>
</feature>
<keyword evidence="1" id="KW-0472">Membrane</keyword>
<keyword evidence="1" id="KW-0812">Transmembrane</keyword>
<dbReference type="OrthoDB" id="2940849at2"/>
<dbReference type="AlphaFoldDB" id="A0A0U1NXY5"/>
<organism evidence="2 3">
    <name type="scientific">Neobacillus massiliamazoniensis</name>
    <dbReference type="NCBI Taxonomy" id="1499688"/>
    <lineage>
        <taxon>Bacteria</taxon>
        <taxon>Bacillati</taxon>
        <taxon>Bacillota</taxon>
        <taxon>Bacilli</taxon>
        <taxon>Bacillales</taxon>
        <taxon>Bacillaceae</taxon>
        <taxon>Neobacillus</taxon>
    </lineage>
</organism>
<proteinExistence type="predicted"/>
<protein>
    <submittedName>
        <fullName evidence="2">Uncharacterized protein</fullName>
    </submittedName>
</protein>
<dbReference type="STRING" id="1499688.BN000_02864"/>
<accession>A0A0U1NXY5</accession>
<dbReference type="EMBL" id="CVRB01000003">
    <property type="protein sequence ID" value="CRK82909.1"/>
    <property type="molecule type" value="Genomic_DNA"/>
</dbReference>
<evidence type="ECO:0000313" key="2">
    <source>
        <dbReference type="EMBL" id="CRK82909.1"/>
    </source>
</evidence>
<sequence length="64" mass="7114">MNYKVLKDIKAMSGFVSTIKLSAIAVALAIFNISYWVIFVILSILVLSLSVFKADKLYNGNKDN</sequence>
<dbReference type="RefSeq" id="WP_090635217.1">
    <property type="nucleotide sequence ID" value="NZ_CVRB01000003.1"/>
</dbReference>
<dbReference type="Proteomes" id="UP000199087">
    <property type="component" value="Unassembled WGS sequence"/>
</dbReference>
<name>A0A0U1NXY5_9BACI</name>
<gene>
    <name evidence="2" type="ORF">BN000_02864</name>
</gene>
<evidence type="ECO:0000256" key="1">
    <source>
        <dbReference type="SAM" id="Phobius"/>
    </source>
</evidence>